<gene>
    <name evidence="2" type="ORF">PML95_03975</name>
</gene>
<reference evidence="2" key="1">
    <citation type="submission" date="2023-01" db="EMBL/GenBank/DDBJ databases">
        <title>Oxazolidinone resistance genes in florfenicol resistant enterococci from beef cattle and veal calves at slaughter.</title>
        <authorList>
            <person name="Biggel M."/>
        </authorList>
    </citation>
    <scope>NUCLEOTIDE SEQUENCE</scope>
    <source>
        <strain evidence="2">K204-1</strain>
    </source>
</reference>
<dbReference type="SUPFAM" id="SSF51556">
    <property type="entry name" value="Metallo-dependent hydrolases"/>
    <property type="match status" value="1"/>
</dbReference>
<dbReference type="CDD" id="cd01300">
    <property type="entry name" value="YtcJ_like"/>
    <property type="match status" value="1"/>
</dbReference>
<dbReference type="SUPFAM" id="SSF51338">
    <property type="entry name" value="Composite domain of metallo-dependent hydrolases"/>
    <property type="match status" value="1"/>
</dbReference>
<dbReference type="InterPro" id="IPR011059">
    <property type="entry name" value="Metal-dep_hydrolase_composite"/>
</dbReference>
<dbReference type="EMBL" id="CP116507">
    <property type="protein sequence ID" value="WCG23410.1"/>
    <property type="molecule type" value="Genomic_DNA"/>
</dbReference>
<dbReference type="Gene3D" id="3.20.20.140">
    <property type="entry name" value="Metal-dependent hydrolases"/>
    <property type="match status" value="1"/>
</dbReference>
<dbReference type="Gene3D" id="3.10.310.70">
    <property type="match status" value="1"/>
</dbReference>
<evidence type="ECO:0000259" key="1">
    <source>
        <dbReference type="Pfam" id="PF07969"/>
    </source>
</evidence>
<dbReference type="Gene3D" id="2.30.40.10">
    <property type="entry name" value="Urease, subunit C, domain 1"/>
    <property type="match status" value="1"/>
</dbReference>
<protein>
    <submittedName>
        <fullName evidence="2">Amidohydrolase family protein</fullName>
    </submittedName>
</protein>
<dbReference type="InterPro" id="IPR033932">
    <property type="entry name" value="YtcJ-like"/>
</dbReference>
<name>A0AAE9XM99_9ENTE</name>
<dbReference type="PANTHER" id="PTHR22642:SF2">
    <property type="entry name" value="PROTEIN LONG AFTER FAR-RED 3"/>
    <property type="match status" value="1"/>
</dbReference>
<dbReference type="GO" id="GO:0016810">
    <property type="term" value="F:hydrolase activity, acting on carbon-nitrogen (but not peptide) bonds"/>
    <property type="evidence" value="ECO:0007669"/>
    <property type="project" value="InterPro"/>
</dbReference>
<dbReference type="InterPro" id="IPR032466">
    <property type="entry name" value="Metal_Hydrolase"/>
</dbReference>
<feature type="domain" description="Amidohydrolase 3" evidence="1">
    <location>
        <begin position="44"/>
        <end position="533"/>
    </location>
</feature>
<dbReference type="Pfam" id="PF07969">
    <property type="entry name" value="Amidohydro_3"/>
    <property type="match status" value="1"/>
</dbReference>
<dbReference type="PANTHER" id="PTHR22642">
    <property type="entry name" value="IMIDAZOLONEPROPIONASE"/>
    <property type="match status" value="1"/>
</dbReference>
<organism evidence="2 3">
    <name type="scientific">Vagococcus lutrae</name>
    <dbReference type="NCBI Taxonomy" id="81947"/>
    <lineage>
        <taxon>Bacteria</taxon>
        <taxon>Bacillati</taxon>
        <taxon>Bacillota</taxon>
        <taxon>Bacilli</taxon>
        <taxon>Lactobacillales</taxon>
        <taxon>Enterococcaceae</taxon>
        <taxon>Vagococcus</taxon>
    </lineage>
</organism>
<proteinExistence type="predicted"/>
<evidence type="ECO:0000313" key="3">
    <source>
        <dbReference type="Proteomes" id="UP001179600"/>
    </source>
</evidence>
<accession>A0AAE9XM99</accession>
<evidence type="ECO:0000313" key="2">
    <source>
        <dbReference type="EMBL" id="WCG23410.1"/>
    </source>
</evidence>
<sequence length="536" mass="59687">MRKLLTGGKFYLERETFAEAVLIEDDRIIAVGSDSSLKDESYDEMVDLGGKTILPGLNDSHCHISCVGAAYLQVDLSACQSIEEIITVTKTFVEENPELSQNGIRTMGWNQDLFTSGEKRILNVHDVDRISTDIPIILERVCGHICAVNSKALEMKNVTKDTPAPRGGTIELDEKGQPNGILTENAVQWIEEIIPNYTTEQKVSFMSKALNYAASVGLTSVQSNDIAAPNTYGDFDSIRTIYENNLTKVRFRHQMCAYSAEEMDHIVHVEALEPIYEKGYLTLGPIKMFKDGSLGAKTAMMRDGYLDEPDNHGVCALDYDLQVELVKLASERGLQVVTHVIGDQAIAETVAAYQEGFVNGRNELRHGLIHCQITDRELLKKIADKDIAVFFQPIFLDYDMTILEDRVEKALAETSYAFKTLDDLGAPIGYGTDAPVEDLNPFPTIYAAVTRKNKNGEPKDGFYPQECVDIYTAIDAYTIGSSYLEFMEKDKGRIAPGFLADFTVLDEDIFTIPSDEIKDIKPRMTIIGGEVAYKRD</sequence>
<dbReference type="RefSeq" id="WP_272163645.1">
    <property type="nucleotide sequence ID" value="NZ_CP116507.1"/>
</dbReference>
<dbReference type="InterPro" id="IPR013108">
    <property type="entry name" value="Amidohydro_3"/>
</dbReference>
<dbReference type="Proteomes" id="UP001179600">
    <property type="component" value="Chromosome"/>
</dbReference>
<dbReference type="AlphaFoldDB" id="A0AAE9XM99"/>